<dbReference type="SMART" id="SM01167">
    <property type="entry name" value="DUF1900"/>
    <property type="match status" value="1"/>
</dbReference>
<dbReference type="Pfam" id="PF16300">
    <property type="entry name" value="WD40_4"/>
    <property type="match status" value="1"/>
</dbReference>
<evidence type="ECO:0000313" key="2">
    <source>
        <dbReference type="Proteomes" id="UP000271889"/>
    </source>
</evidence>
<sequence length="76" mass="8935">TCIFRIYKLTTKGVVDVLQFFVPRKSDLFQHDLYPDTRSTVPALTAEEFMEGVLNYGFYLLSFTFQERALCRIYNP</sequence>
<dbReference type="PANTHER" id="PTHR10856">
    <property type="entry name" value="CORONIN"/>
    <property type="match status" value="1"/>
</dbReference>
<dbReference type="AlphaFoldDB" id="A0A3P6SJT5"/>
<dbReference type="Proteomes" id="UP000271889">
    <property type="component" value="Unassembled WGS sequence"/>
</dbReference>
<feature type="non-terminal residue" evidence="1">
    <location>
        <position position="1"/>
    </location>
</feature>
<proteinExistence type="predicted"/>
<organism evidence="1 2">
    <name type="scientific">Cylicostephanus goldi</name>
    <name type="common">Nematode worm</name>
    <dbReference type="NCBI Taxonomy" id="71465"/>
    <lineage>
        <taxon>Eukaryota</taxon>
        <taxon>Metazoa</taxon>
        <taxon>Ecdysozoa</taxon>
        <taxon>Nematoda</taxon>
        <taxon>Chromadorea</taxon>
        <taxon>Rhabditida</taxon>
        <taxon>Rhabditina</taxon>
        <taxon>Rhabditomorpha</taxon>
        <taxon>Strongyloidea</taxon>
        <taxon>Strongylidae</taxon>
        <taxon>Cylicostephanus</taxon>
    </lineage>
</organism>
<gene>
    <name evidence="1" type="ORF">CGOC_LOCUS3278</name>
</gene>
<keyword evidence="2" id="KW-1185">Reference proteome</keyword>
<accession>A0A3P6SJT5</accession>
<reference evidence="1 2" key="1">
    <citation type="submission" date="2018-11" db="EMBL/GenBank/DDBJ databases">
        <authorList>
            <consortium name="Pathogen Informatics"/>
        </authorList>
    </citation>
    <scope>NUCLEOTIDE SEQUENCE [LARGE SCALE GENOMIC DNA]</scope>
</reference>
<evidence type="ECO:0000313" key="1">
    <source>
        <dbReference type="EMBL" id="VDK55314.1"/>
    </source>
</evidence>
<protein>
    <submittedName>
        <fullName evidence="1">Uncharacterized protein</fullName>
    </submittedName>
</protein>
<dbReference type="InterPro" id="IPR015505">
    <property type="entry name" value="Coronin"/>
</dbReference>
<name>A0A3P6SJT5_CYLGO</name>
<dbReference type="GO" id="GO:0051015">
    <property type="term" value="F:actin filament binding"/>
    <property type="evidence" value="ECO:0007669"/>
    <property type="project" value="TreeGrafter"/>
</dbReference>
<dbReference type="EMBL" id="UYRV01008199">
    <property type="protein sequence ID" value="VDK55314.1"/>
    <property type="molecule type" value="Genomic_DNA"/>
</dbReference>
<dbReference type="OrthoDB" id="1850764at2759"/>
<dbReference type="PANTHER" id="PTHR10856:SF0">
    <property type="entry name" value="CORONIN"/>
    <property type="match status" value="1"/>
</dbReference>
<dbReference type="GO" id="GO:0007015">
    <property type="term" value="P:actin filament organization"/>
    <property type="evidence" value="ECO:0007669"/>
    <property type="project" value="TreeGrafter"/>
</dbReference>